<protein>
    <submittedName>
        <fullName evidence="1">Uncharacterized protein</fullName>
    </submittedName>
</protein>
<dbReference type="Proteomes" id="UP000324222">
    <property type="component" value="Unassembled WGS sequence"/>
</dbReference>
<sequence>MYTLPAWSSSLTSTQQQQLEDVQKKACKIILGLPTPRPDHPEPAETINFARHRKALVELNKGLLRHSRLRISLPLMVLAHSVPHVTTIWLCSYEPHARTVITTVRYPPWCES</sequence>
<proteinExistence type="predicted"/>
<accession>A0A5B7JMF9</accession>
<reference evidence="1 2" key="1">
    <citation type="submission" date="2019-05" db="EMBL/GenBank/DDBJ databases">
        <title>Another draft genome of Portunus trituberculatus and its Hox gene families provides insights of decapod evolution.</title>
        <authorList>
            <person name="Jeong J.-H."/>
            <person name="Song I."/>
            <person name="Kim S."/>
            <person name="Choi T."/>
            <person name="Kim D."/>
            <person name="Ryu S."/>
            <person name="Kim W."/>
        </authorList>
    </citation>
    <scope>NUCLEOTIDE SEQUENCE [LARGE SCALE GENOMIC DNA]</scope>
    <source>
        <tissue evidence="1">Muscle</tissue>
    </source>
</reference>
<comment type="caution">
    <text evidence="1">The sequence shown here is derived from an EMBL/GenBank/DDBJ whole genome shotgun (WGS) entry which is preliminary data.</text>
</comment>
<organism evidence="1 2">
    <name type="scientific">Portunus trituberculatus</name>
    <name type="common">Swimming crab</name>
    <name type="synonym">Neptunus trituberculatus</name>
    <dbReference type="NCBI Taxonomy" id="210409"/>
    <lineage>
        <taxon>Eukaryota</taxon>
        <taxon>Metazoa</taxon>
        <taxon>Ecdysozoa</taxon>
        <taxon>Arthropoda</taxon>
        <taxon>Crustacea</taxon>
        <taxon>Multicrustacea</taxon>
        <taxon>Malacostraca</taxon>
        <taxon>Eumalacostraca</taxon>
        <taxon>Eucarida</taxon>
        <taxon>Decapoda</taxon>
        <taxon>Pleocyemata</taxon>
        <taxon>Brachyura</taxon>
        <taxon>Eubrachyura</taxon>
        <taxon>Portunoidea</taxon>
        <taxon>Portunidae</taxon>
        <taxon>Portuninae</taxon>
        <taxon>Portunus</taxon>
    </lineage>
</organism>
<evidence type="ECO:0000313" key="1">
    <source>
        <dbReference type="EMBL" id="MPC94297.1"/>
    </source>
</evidence>
<keyword evidence="2" id="KW-1185">Reference proteome</keyword>
<name>A0A5B7JMF9_PORTR</name>
<evidence type="ECO:0000313" key="2">
    <source>
        <dbReference type="Proteomes" id="UP000324222"/>
    </source>
</evidence>
<dbReference type="AlphaFoldDB" id="A0A5B7JMF9"/>
<dbReference type="EMBL" id="VSRR010097967">
    <property type="protein sequence ID" value="MPC94297.1"/>
    <property type="molecule type" value="Genomic_DNA"/>
</dbReference>
<gene>
    <name evidence="1" type="ORF">E2C01_089461</name>
</gene>